<evidence type="ECO:0000313" key="2">
    <source>
        <dbReference type="Proteomes" id="UP001189429"/>
    </source>
</evidence>
<gene>
    <name evidence="1" type="ORF">PCOR1329_LOCUS11727</name>
</gene>
<dbReference type="InterPro" id="IPR032675">
    <property type="entry name" value="LRR_dom_sf"/>
</dbReference>
<evidence type="ECO:0000313" key="1">
    <source>
        <dbReference type="EMBL" id="CAK0805109.1"/>
    </source>
</evidence>
<keyword evidence="2" id="KW-1185">Reference proteome</keyword>
<comment type="caution">
    <text evidence="1">The sequence shown here is derived from an EMBL/GenBank/DDBJ whole genome shotgun (WGS) entry which is preliminary data.</text>
</comment>
<protein>
    <recommendedName>
        <fullName evidence="3">RNA-directed RNA polymerase</fullName>
    </recommendedName>
</protein>
<evidence type="ECO:0008006" key="3">
    <source>
        <dbReference type="Google" id="ProtNLM"/>
    </source>
</evidence>
<dbReference type="Proteomes" id="UP001189429">
    <property type="component" value="Unassembled WGS sequence"/>
</dbReference>
<dbReference type="Gene3D" id="3.80.10.10">
    <property type="entry name" value="Ribonuclease Inhibitor"/>
    <property type="match status" value="1"/>
</dbReference>
<organism evidence="1 2">
    <name type="scientific">Prorocentrum cordatum</name>
    <dbReference type="NCBI Taxonomy" id="2364126"/>
    <lineage>
        <taxon>Eukaryota</taxon>
        <taxon>Sar</taxon>
        <taxon>Alveolata</taxon>
        <taxon>Dinophyceae</taxon>
        <taxon>Prorocentrales</taxon>
        <taxon>Prorocentraceae</taxon>
        <taxon>Prorocentrum</taxon>
    </lineage>
</organism>
<name>A0ABN9QGI5_9DINO</name>
<reference evidence="1" key="1">
    <citation type="submission" date="2023-10" db="EMBL/GenBank/DDBJ databases">
        <authorList>
            <person name="Chen Y."/>
            <person name="Shah S."/>
            <person name="Dougan E. K."/>
            <person name="Thang M."/>
            <person name="Chan C."/>
        </authorList>
    </citation>
    <scope>NUCLEOTIDE SEQUENCE [LARGE SCALE GENOMIC DNA]</scope>
</reference>
<accession>A0ABN9QGI5</accession>
<dbReference type="SUPFAM" id="SSF52047">
    <property type="entry name" value="RNI-like"/>
    <property type="match status" value="1"/>
</dbReference>
<dbReference type="EMBL" id="CAUYUJ010003381">
    <property type="protein sequence ID" value="CAK0805109.1"/>
    <property type="molecule type" value="Genomic_DNA"/>
</dbReference>
<proteinExistence type="predicted"/>
<sequence>MQSLSTVADFASGQDFACDGVAIKFLPPGGARIVLESVFRSMAGNRKLRSLKLEACGLSCSEVHFLAAFLKAMPLEEPQLEFLSASHNPGIADEGCSVLSSAHQLFQIDTVHLVDINLTAAGLRQLSYHLLQSARVDSCSRLRKLCIGSNDFSGSVEPEDVHAHDVGSLSFSVSPAQADCQIIEEDREFQIGPELHEVFRVNFHIVQFLRALSTASITYLDMKDSRMNPDQMKVLSNLVPKYLTALETFDLYGVGSIGMAEPEIREMVKQCVANGKWLVGLKRLAFDQLKFPDLWKYCQACFRGCGRKGGGKGKPHGQKGTNMIRNAGVKILNLGTTFHVGLVDDITRSLSRKGSTTSVFRMRDGSVFLKDGSRILASSDIKVGDTVQFQAVYNATSRCLGLTSVCRVPSETLRGPCQDQCHVFFYRYEVGKLLVIPGRSAQMRKLAGRLDNLCMEPGPYLEERFPGCVRKGQCMFPSFDSIIADVDVSAMTDDEVHMLARLENPEHFLATFGRRLGVNETVRALVDRVKSQTGVVARYFQGEESRRASSHYPAEHRAQQVVPRQATFSNQIKAVGTYGDRDTYWAFPPLVHGALSNMLEADFLEHMAAIGQRQARSSSFSEIQQKDHNFTSV</sequence>